<dbReference type="InParanoid" id="A0A0H2S446"/>
<accession>A0A0H2S446</accession>
<feature type="transmembrane region" description="Helical" evidence="1">
    <location>
        <begin position="177"/>
        <end position="200"/>
    </location>
</feature>
<dbReference type="EMBL" id="KQ085892">
    <property type="protein sequence ID" value="KLO18749.1"/>
    <property type="molecule type" value="Genomic_DNA"/>
</dbReference>
<evidence type="ECO:0000313" key="2">
    <source>
        <dbReference type="EMBL" id="KLO18749.1"/>
    </source>
</evidence>
<dbReference type="PANTHER" id="PTHR40465:SF1">
    <property type="entry name" value="DUF6534 DOMAIN-CONTAINING PROTEIN"/>
    <property type="match status" value="1"/>
</dbReference>
<sequence length="213" mass="23989">MDPFSSACSTQPAIPGPLMVAIDASFGATFNGLTISLVLYGVTCGQAIFFYRTFYSRKEFLVKILVGGTWLLDTLHTILIIHSTWHYLISRISPRALQNANWSIIAQVIPTEIIAVAVDCYFIHRIWRLNDTKNTLKAMALLLPSICAYGFSIAYVVKCFRFPLFLDSKKEEWLMGLFSSLRMAVDIMIAGSMCMLLYSIRDLAMPQTRTVHT</sequence>
<evidence type="ECO:0008006" key="4">
    <source>
        <dbReference type="Google" id="ProtNLM"/>
    </source>
</evidence>
<feature type="transmembrane region" description="Helical" evidence="1">
    <location>
        <begin position="28"/>
        <end position="51"/>
    </location>
</feature>
<feature type="transmembrane region" description="Helical" evidence="1">
    <location>
        <begin position="102"/>
        <end position="123"/>
    </location>
</feature>
<organism evidence="2 3">
    <name type="scientific">Schizopora paradoxa</name>
    <dbReference type="NCBI Taxonomy" id="27342"/>
    <lineage>
        <taxon>Eukaryota</taxon>
        <taxon>Fungi</taxon>
        <taxon>Dikarya</taxon>
        <taxon>Basidiomycota</taxon>
        <taxon>Agaricomycotina</taxon>
        <taxon>Agaricomycetes</taxon>
        <taxon>Hymenochaetales</taxon>
        <taxon>Schizoporaceae</taxon>
        <taxon>Schizopora</taxon>
    </lineage>
</organism>
<feature type="transmembrane region" description="Helical" evidence="1">
    <location>
        <begin position="135"/>
        <end position="157"/>
    </location>
</feature>
<protein>
    <recommendedName>
        <fullName evidence="4">Integral membrane protein</fullName>
    </recommendedName>
</protein>
<dbReference type="Proteomes" id="UP000053477">
    <property type="component" value="Unassembled WGS sequence"/>
</dbReference>
<keyword evidence="1" id="KW-0472">Membrane</keyword>
<dbReference type="PANTHER" id="PTHR40465">
    <property type="entry name" value="CHROMOSOME 1, WHOLE GENOME SHOTGUN SEQUENCE"/>
    <property type="match status" value="1"/>
</dbReference>
<keyword evidence="3" id="KW-1185">Reference proteome</keyword>
<gene>
    <name evidence="2" type="ORF">SCHPADRAFT_110731</name>
</gene>
<reference evidence="2 3" key="1">
    <citation type="submission" date="2015-04" db="EMBL/GenBank/DDBJ databases">
        <title>Complete genome sequence of Schizopora paradoxa KUC8140, a cosmopolitan wood degrader in East Asia.</title>
        <authorList>
            <consortium name="DOE Joint Genome Institute"/>
            <person name="Min B."/>
            <person name="Park H."/>
            <person name="Jang Y."/>
            <person name="Kim J.-J."/>
            <person name="Kim K.H."/>
            <person name="Pangilinan J."/>
            <person name="Lipzen A."/>
            <person name="Riley R."/>
            <person name="Grigoriev I.V."/>
            <person name="Spatafora J.W."/>
            <person name="Choi I.-G."/>
        </authorList>
    </citation>
    <scope>NUCLEOTIDE SEQUENCE [LARGE SCALE GENOMIC DNA]</scope>
    <source>
        <strain evidence="2 3">KUC8140</strain>
    </source>
</reference>
<dbReference type="OrthoDB" id="2745105at2759"/>
<name>A0A0H2S446_9AGAM</name>
<evidence type="ECO:0000256" key="1">
    <source>
        <dbReference type="SAM" id="Phobius"/>
    </source>
</evidence>
<keyword evidence="1" id="KW-1133">Transmembrane helix</keyword>
<keyword evidence="1" id="KW-0812">Transmembrane</keyword>
<feature type="transmembrane region" description="Helical" evidence="1">
    <location>
        <begin position="60"/>
        <end position="82"/>
    </location>
</feature>
<dbReference type="AlphaFoldDB" id="A0A0H2S446"/>
<evidence type="ECO:0000313" key="3">
    <source>
        <dbReference type="Proteomes" id="UP000053477"/>
    </source>
</evidence>
<proteinExistence type="predicted"/>